<keyword evidence="4" id="KW-0472">Membrane</keyword>
<dbReference type="PROSITE" id="PS51782">
    <property type="entry name" value="LYSM"/>
    <property type="match status" value="1"/>
</dbReference>
<dbReference type="Gene3D" id="3.10.350.10">
    <property type="entry name" value="LysM domain"/>
    <property type="match status" value="1"/>
</dbReference>
<protein>
    <submittedName>
        <fullName evidence="6">Peptidoglycan-binding lysin domain protein</fullName>
    </submittedName>
</protein>
<dbReference type="RefSeq" id="WP_013702515.1">
    <property type="nucleotide sequence ID" value="NC_015385.1"/>
</dbReference>
<dbReference type="STRING" id="869209.Tresu_2402"/>
<dbReference type="eggNOG" id="COG1652">
    <property type="taxonomic scope" value="Bacteria"/>
</dbReference>
<feature type="compositionally biased region" description="Acidic residues" evidence="3">
    <location>
        <begin position="317"/>
        <end position="326"/>
    </location>
</feature>
<dbReference type="InterPro" id="IPR052196">
    <property type="entry name" value="Bact_Kbp"/>
</dbReference>
<evidence type="ECO:0000256" key="2">
    <source>
        <dbReference type="ARBA" id="ARBA00022840"/>
    </source>
</evidence>
<name>F2NXQ8_TRES6</name>
<evidence type="ECO:0000256" key="1">
    <source>
        <dbReference type="ARBA" id="ARBA00022741"/>
    </source>
</evidence>
<feature type="region of interest" description="Disordered" evidence="3">
    <location>
        <begin position="251"/>
        <end position="379"/>
    </location>
</feature>
<dbReference type="HOGENOM" id="CLU_540722_0_0_12"/>
<dbReference type="InterPro" id="IPR013126">
    <property type="entry name" value="Hsp_70_fam"/>
</dbReference>
<feature type="transmembrane region" description="Helical" evidence="4">
    <location>
        <begin position="408"/>
        <end position="431"/>
    </location>
</feature>
<dbReference type="OrthoDB" id="359020at2"/>
<evidence type="ECO:0000259" key="5">
    <source>
        <dbReference type="PROSITE" id="PS51782"/>
    </source>
</evidence>
<feature type="domain" description="LysM" evidence="5">
    <location>
        <begin position="506"/>
        <end position="553"/>
    </location>
</feature>
<dbReference type="GeneID" id="302999939"/>
<dbReference type="InterPro" id="IPR036779">
    <property type="entry name" value="LysM_dom_sf"/>
</dbReference>
<reference evidence="6 7" key="1">
    <citation type="journal article" date="2011" name="Stand. Genomic Sci.">
        <title>Complete genome sequence of Treponema succinifaciens type strain (6091).</title>
        <authorList>
            <person name="Han C."/>
            <person name="Gronow S."/>
            <person name="Teshima H."/>
            <person name="Lapidus A."/>
            <person name="Nolan M."/>
            <person name="Lucas S."/>
            <person name="Hammon N."/>
            <person name="Deshpande S."/>
            <person name="Cheng J.F."/>
            <person name="Zeytun A."/>
            <person name="Tapia R."/>
            <person name="Goodwin L."/>
            <person name="Pitluck S."/>
            <person name="Liolios K."/>
            <person name="Pagani I."/>
            <person name="Ivanova N."/>
            <person name="Mavromatis K."/>
            <person name="Mikhailova N."/>
            <person name="Huntemann M."/>
            <person name="Pati A."/>
            <person name="Chen A."/>
            <person name="Palaniappan K."/>
            <person name="Land M."/>
            <person name="Hauser L."/>
            <person name="Brambilla E.M."/>
            <person name="Rohde M."/>
            <person name="Goker M."/>
            <person name="Woyke T."/>
            <person name="Bristow J."/>
            <person name="Eisen J.A."/>
            <person name="Markowitz V."/>
            <person name="Hugenholtz P."/>
            <person name="Kyrpides N.C."/>
            <person name="Klenk H.P."/>
            <person name="Detter J.C."/>
        </authorList>
    </citation>
    <scope>NUCLEOTIDE SEQUENCE [LARGE SCALE GENOMIC DNA]</scope>
    <source>
        <strain evidence="7">ATCC 33096 / DSM 2489 / 6091</strain>
    </source>
</reference>
<feature type="compositionally biased region" description="Acidic residues" evidence="3">
    <location>
        <begin position="190"/>
        <end position="208"/>
    </location>
</feature>
<keyword evidence="4" id="KW-1133">Transmembrane helix</keyword>
<dbReference type="GO" id="GO:0005524">
    <property type="term" value="F:ATP binding"/>
    <property type="evidence" value="ECO:0007669"/>
    <property type="project" value="UniProtKB-KW"/>
</dbReference>
<dbReference type="InterPro" id="IPR029047">
    <property type="entry name" value="HSP70_peptide-bd_sf"/>
</dbReference>
<gene>
    <name evidence="6" type="ordered locus">Tresu_2402</name>
</gene>
<dbReference type="Pfam" id="PF00012">
    <property type="entry name" value="HSP70"/>
    <property type="match status" value="1"/>
</dbReference>
<feature type="compositionally biased region" description="Acidic residues" evidence="3">
    <location>
        <begin position="333"/>
        <end position="348"/>
    </location>
</feature>
<dbReference type="GO" id="GO:0140662">
    <property type="term" value="F:ATP-dependent protein folding chaperone"/>
    <property type="evidence" value="ECO:0007669"/>
    <property type="project" value="InterPro"/>
</dbReference>
<keyword evidence="7" id="KW-1185">Reference proteome</keyword>
<dbReference type="SUPFAM" id="SSF100920">
    <property type="entry name" value="Heat shock protein 70kD (HSP70), peptide-binding domain"/>
    <property type="match status" value="1"/>
</dbReference>
<feature type="compositionally biased region" description="Basic and acidic residues" evidence="3">
    <location>
        <begin position="272"/>
        <end position="286"/>
    </location>
</feature>
<dbReference type="AlphaFoldDB" id="F2NXQ8"/>
<dbReference type="SMART" id="SM00257">
    <property type="entry name" value="LysM"/>
    <property type="match status" value="1"/>
</dbReference>
<accession>F2NXQ8</accession>
<dbReference type="InterPro" id="IPR018392">
    <property type="entry name" value="LysM"/>
</dbReference>
<sequence length="556" mass="62561">MKSIGIKLADGTFYPLLEEGNPEKKTIDLTTVMDNQTKVQVDVYRTETGTLEGAEYVDTLEITNLNPHQNGEPTLCLAIDVDKNNGLSAEIRDLETGKKSEIQVTLASRTHSEANQPEKIPQEEEAPVTISDSDLANAGLADFVAEQAKKTNDDDFHFDDLNNPEPQTAPESSADEEIFSKDSLNLPEFPSDENEEISADSFLDEDDDKTFVPDSTKLHPEIEEMENFETEVFEEPDTDIQEEFTDEPIEEEAQEIPEQEISEIPSEDNVIDVDHTEVEVPDEKTEINGLPDFDSTGLVEDEEPKESAENETQVSEENNELPDFNDTEFSLPDFEDEKTEDPLSDDDFSLPPEFDDKPELPQENEEQPKNPTFQPNTNMFSNLYDKETMQGASSSYSEEDEIKRKTKAPVIICVVCAIICVIAALLVLFVIPSKLNIFGKHTEKISEQEQVTNLPSEEINQQEQIAEIPPEPEPIPAKEDEIVIAETPEAVVPEPPAPAPEPIEDIRYKIVWGDTLWDISNAYYKTPWKYKRIANYNGIKNPDHIISGNWILIPAE</sequence>
<dbReference type="PANTHER" id="PTHR34700">
    <property type="entry name" value="POTASSIUM BINDING PROTEIN KBP"/>
    <property type="match status" value="1"/>
</dbReference>
<feature type="compositionally biased region" description="Acidic residues" evidence="3">
    <location>
        <begin position="251"/>
        <end position="271"/>
    </location>
</feature>
<evidence type="ECO:0000256" key="3">
    <source>
        <dbReference type="SAM" id="MobiDB-lite"/>
    </source>
</evidence>
<organism evidence="6 7">
    <name type="scientific">Treponema succinifaciens (strain ATCC 33096 / DSM 2489 / 6091)</name>
    <dbReference type="NCBI Taxonomy" id="869209"/>
    <lineage>
        <taxon>Bacteria</taxon>
        <taxon>Pseudomonadati</taxon>
        <taxon>Spirochaetota</taxon>
        <taxon>Spirochaetia</taxon>
        <taxon>Spirochaetales</taxon>
        <taxon>Treponemataceae</taxon>
        <taxon>Treponema</taxon>
    </lineage>
</organism>
<feature type="region of interest" description="Disordered" evidence="3">
    <location>
        <begin position="153"/>
        <end position="217"/>
    </location>
</feature>
<evidence type="ECO:0000256" key="4">
    <source>
        <dbReference type="SAM" id="Phobius"/>
    </source>
</evidence>
<evidence type="ECO:0000313" key="6">
    <source>
        <dbReference type="EMBL" id="AEB15264.1"/>
    </source>
</evidence>
<feature type="region of interest" description="Disordered" evidence="3">
    <location>
        <begin position="108"/>
        <end position="128"/>
    </location>
</feature>
<dbReference type="PANTHER" id="PTHR34700:SF4">
    <property type="entry name" value="PHAGE-LIKE ELEMENT PBSX PROTEIN XKDP"/>
    <property type="match status" value="1"/>
</dbReference>
<reference evidence="7" key="2">
    <citation type="submission" date="2011-04" db="EMBL/GenBank/DDBJ databases">
        <title>The complete genome of chromosome of Treponema succinifaciens DSM 2489.</title>
        <authorList>
            <person name="Lucas S."/>
            <person name="Copeland A."/>
            <person name="Lapidus A."/>
            <person name="Bruce D."/>
            <person name="Goodwin L."/>
            <person name="Pitluck S."/>
            <person name="Peters L."/>
            <person name="Kyrpides N."/>
            <person name="Mavromatis K."/>
            <person name="Ivanova N."/>
            <person name="Ovchinnikova G."/>
            <person name="Teshima H."/>
            <person name="Detter J.C."/>
            <person name="Tapia R."/>
            <person name="Han C."/>
            <person name="Land M."/>
            <person name="Hauser L."/>
            <person name="Markowitz V."/>
            <person name="Cheng J.-F."/>
            <person name="Hugenholtz P."/>
            <person name="Woyke T."/>
            <person name="Wu D."/>
            <person name="Gronow S."/>
            <person name="Wellnitz S."/>
            <person name="Brambilla E."/>
            <person name="Klenk H.-P."/>
            <person name="Eisen J.A."/>
        </authorList>
    </citation>
    <scope>NUCLEOTIDE SEQUENCE [LARGE SCALE GENOMIC DNA]</scope>
    <source>
        <strain evidence="7">ATCC 33096 / DSM 2489 / 6091</strain>
    </source>
</reference>
<dbReference type="Gene3D" id="2.60.34.10">
    <property type="entry name" value="Substrate Binding Domain Of DNAk, Chain A, domain 1"/>
    <property type="match status" value="1"/>
</dbReference>
<keyword evidence="4" id="KW-0812">Transmembrane</keyword>
<feature type="compositionally biased region" description="Polar residues" evidence="3">
    <location>
        <begin position="369"/>
        <end position="379"/>
    </location>
</feature>
<keyword evidence="2" id="KW-0067">ATP-binding</keyword>
<dbReference type="Proteomes" id="UP000006852">
    <property type="component" value="Chromosome"/>
</dbReference>
<dbReference type="KEGG" id="tsu:Tresu_2402"/>
<proteinExistence type="predicted"/>
<dbReference type="EMBL" id="CP002631">
    <property type="protein sequence ID" value="AEB15264.1"/>
    <property type="molecule type" value="Genomic_DNA"/>
</dbReference>
<dbReference type="SUPFAM" id="SSF54106">
    <property type="entry name" value="LysM domain"/>
    <property type="match status" value="1"/>
</dbReference>
<dbReference type="CDD" id="cd00118">
    <property type="entry name" value="LysM"/>
    <property type="match status" value="1"/>
</dbReference>
<keyword evidence="1" id="KW-0547">Nucleotide-binding</keyword>
<evidence type="ECO:0000313" key="7">
    <source>
        <dbReference type="Proteomes" id="UP000006852"/>
    </source>
</evidence>
<dbReference type="Pfam" id="PF01476">
    <property type="entry name" value="LysM"/>
    <property type="match status" value="1"/>
</dbReference>